<evidence type="ECO:0000256" key="5">
    <source>
        <dbReference type="ARBA" id="ARBA00022989"/>
    </source>
</evidence>
<dbReference type="Proteomes" id="UP000323119">
    <property type="component" value="Unassembled WGS sequence"/>
</dbReference>
<comment type="caution">
    <text evidence="10">The sequence shown here is derived from an EMBL/GenBank/DDBJ whole genome shotgun (WGS) entry which is preliminary data.</text>
</comment>
<dbReference type="PANTHER" id="PTHR30252:SF4">
    <property type="entry name" value="CARBON STARVATION"/>
    <property type="match status" value="1"/>
</dbReference>
<evidence type="ECO:0000313" key="11">
    <source>
        <dbReference type="Proteomes" id="UP000195772"/>
    </source>
</evidence>
<feature type="transmembrane region" description="Helical" evidence="7">
    <location>
        <begin position="197"/>
        <end position="220"/>
    </location>
</feature>
<reference evidence="9 12" key="3">
    <citation type="journal article" date="2019" name="Nat. Med.">
        <title>A library of human gut bacterial isolates paired with longitudinal multiomics data enables mechanistic microbiome research.</title>
        <authorList>
            <person name="Poyet M."/>
            <person name="Groussin M."/>
            <person name="Gibbons S.M."/>
            <person name="Avila-Pacheco J."/>
            <person name="Jiang X."/>
            <person name="Kearney S.M."/>
            <person name="Perrotta A.R."/>
            <person name="Berdy B."/>
            <person name="Zhao S."/>
            <person name="Lieberman T.D."/>
            <person name="Swanson P.K."/>
            <person name="Smith M."/>
            <person name="Roesemann S."/>
            <person name="Alexander J.E."/>
            <person name="Rich S.A."/>
            <person name="Livny J."/>
            <person name="Vlamakis H."/>
            <person name="Clish C."/>
            <person name="Bullock K."/>
            <person name="Deik A."/>
            <person name="Scott J."/>
            <person name="Pierce K.A."/>
            <person name="Xavier R.J."/>
            <person name="Alm E.J."/>
        </authorList>
    </citation>
    <scope>NUCLEOTIDE SEQUENCE [LARGE SCALE GENOMIC DNA]</scope>
    <source>
        <strain evidence="9 12">BIOML-A204</strain>
    </source>
</reference>
<name>A0A1Y3QXI3_9BACT</name>
<feature type="transmembrane region" description="Helical" evidence="7">
    <location>
        <begin position="163"/>
        <end position="185"/>
    </location>
</feature>
<reference evidence="11" key="1">
    <citation type="submission" date="2017-04" db="EMBL/GenBank/DDBJ databases">
        <title>Function of individual gut microbiota members based on whole genome sequencing of pure cultures obtained from chicken caecum.</title>
        <authorList>
            <person name="Medvecky M."/>
            <person name="Cejkova D."/>
            <person name="Polansky O."/>
            <person name="Karasova D."/>
            <person name="Kubasova T."/>
            <person name="Cizek A."/>
            <person name="Rychlik I."/>
        </authorList>
    </citation>
    <scope>NUCLEOTIDE SEQUENCE [LARGE SCALE GENOMIC DNA]</scope>
    <source>
        <strain evidence="11">An90</strain>
    </source>
</reference>
<organism evidence="10 11">
    <name type="scientific">Alistipes onderdonkii</name>
    <dbReference type="NCBI Taxonomy" id="328813"/>
    <lineage>
        <taxon>Bacteria</taxon>
        <taxon>Pseudomonadati</taxon>
        <taxon>Bacteroidota</taxon>
        <taxon>Bacteroidia</taxon>
        <taxon>Bacteroidales</taxon>
        <taxon>Rikenellaceae</taxon>
        <taxon>Alistipes</taxon>
    </lineage>
</organism>
<dbReference type="AlphaFoldDB" id="A0A1Y3QXI3"/>
<protein>
    <submittedName>
        <fullName evidence="10">Carbon starvation protein A</fullName>
    </submittedName>
</protein>
<dbReference type="Pfam" id="PF02554">
    <property type="entry name" value="CstA"/>
    <property type="match status" value="2"/>
</dbReference>
<proteinExistence type="inferred from homology"/>
<dbReference type="GO" id="GO:0005886">
    <property type="term" value="C:plasma membrane"/>
    <property type="evidence" value="ECO:0007669"/>
    <property type="project" value="UniProtKB-SubCell"/>
</dbReference>
<dbReference type="OrthoDB" id="9761224at2"/>
<dbReference type="GO" id="GO:0009267">
    <property type="term" value="P:cellular response to starvation"/>
    <property type="evidence" value="ECO:0007669"/>
    <property type="project" value="InterPro"/>
</dbReference>
<dbReference type="RefSeq" id="WP_055202199.1">
    <property type="nucleotide sequence ID" value="NZ_DAWDXQ010000001.1"/>
</dbReference>
<evidence type="ECO:0000256" key="3">
    <source>
        <dbReference type="ARBA" id="ARBA00022475"/>
    </source>
</evidence>
<evidence type="ECO:0000256" key="6">
    <source>
        <dbReference type="ARBA" id="ARBA00023136"/>
    </source>
</evidence>
<feature type="transmembrane region" description="Helical" evidence="7">
    <location>
        <begin position="461"/>
        <end position="479"/>
    </location>
</feature>
<feature type="transmembrane region" description="Helical" evidence="7">
    <location>
        <begin position="81"/>
        <end position="104"/>
    </location>
</feature>
<evidence type="ECO:0000313" key="9">
    <source>
        <dbReference type="EMBL" id="KAA2560217.1"/>
    </source>
</evidence>
<evidence type="ECO:0000256" key="4">
    <source>
        <dbReference type="ARBA" id="ARBA00022692"/>
    </source>
</evidence>
<keyword evidence="3" id="KW-1003">Cell membrane</keyword>
<evidence type="ECO:0000313" key="12">
    <source>
        <dbReference type="Proteomes" id="UP000323119"/>
    </source>
</evidence>
<dbReference type="Proteomes" id="UP000195772">
    <property type="component" value="Unassembled WGS sequence"/>
</dbReference>
<gene>
    <name evidence="10" type="ORF">B5G41_08665</name>
    <name evidence="9" type="ORF">F2S36_10815</name>
</gene>
<feature type="transmembrane region" description="Helical" evidence="7">
    <location>
        <begin position="334"/>
        <end position="355"/>
    </location>
</feature>
<dbReference type="PANTHER" id="PTHR30252">
    <property type="entry name" value="INNER MEMBRANE PEPTIDE TRANSPORTER"/>
    <property type="match status" value="1"/>
</dbReference>
<dbReference type="eggNOG" id="COG1966">
    <property type="taxonomic scope" value="Bacteria"/>
</dbReference>
<dbReference type="EMBL" id="VVUY01000008">
    <property type="protein sequence ID" value="KAA2560217.1"/>
    <property type="molecule type" value="Genomic_DNA"/>
</dbReference>
<accession>A0A1Y3QXI3</accession>
<feature type="domain" description="CstA N-terminal" evidence="8">
    <location>
        <begin position="8"/>
        <end position="145"/>
    </location>
</feature>
<keyword evidence="5 7" id="KW-1133">Transmembrane helix</keyword>
<evidence type="ECO:0000256" key="7">
    <source>
        <dbReference type="SAM" id="Phobius"/>
    </source>
</evidence>
<dbReference type="EMBL" id="NFHB01000005">
    <property type="protein sequence ID" value="OUN03107.1"/>
    <property type="molecule type" value="Genomic_DNA"/>
</dbReference>
<feature type="transmembrane region" description="Helical" evidence="7">
    <location>
        <begin position="376"/>
        <end position="396"/>
    </location>
</feature>
<dbReference type="InterPro" id="IPR003706">
    <property type="entry name" value="CstA_N"/>
</dbReference>
<comment type="subcellular location">
    <subcellularLocation>
        <location evidence="1">Cell membrane</location>
        <topology evidence="1">Multi-pass membrane protein</topology>
    </subcellularLocation>
</comment>
<feature type="transmembrane region" description="Helical" evidence="7">
    <location>
        <begin position="125"/>
        <end position="143"/>
    </location>
</feature>
<comment type="similarity">
    <text evidence="2">Belongs to the peptide transporter carbon starvation (CstA) (TC 2.A.114) family.</text>
</comment>
<feature type="domain" description="CstA N-terminal" evidence="8">
    <location>
        <begin position="176"/>
        <end position="327"/>
    </location>
</feature>
<feature type="transmembrane region" description="Helical" evidence="7">
    <location>
        <begin position="279"/>
        <end position="302"/>
    </location>
</feature>
<evidence type="ECO:0000313" key="10">
    <source>
        <dbReference type="EMBL" id="OUN03107.1"/>
    </source>
</evidence>
<feature type="transmembrane region" description="Helical" evidence="7">
    <location>
        <begin position="240"/>
        <end position="258"/>
    </location>
</feature>
<evidence type="ECO:0000256" key="2">
    <source>
        <dbReference type="ARBA" id="ARBA00007755"/>
    </source>
</evidence>
<feature type="transmembrane region" description="Helical" evidence="7">
    <location>
        <begin position="402"/>
        <end position="423"/>
    </location>
</feature>
<keyword evidence="4 7" id="KW-0812">Transmembrane</keyword>
<sequence>MITFLGCLGLLVAAYFTYGRYLERLCGVDAARPVPSATSFDGVDYIPMPMWRTFLIQLLNIAGLGPIFGAVLGAAYGPVAFLWITFGGIFMGAAHDFIAGIVSLRSNGASLPETVGTYLGPGIKQLMRIFSVGLMVLVGAVFLSQPASLIANRIEAPALSGIAFGSFSWLLLIILGVILIYYIVATLLPVDKIIGRIYPVFGCALLFMALGILAVLLFSGKYTIPEFTSLENCIADPERFPILPMLFTTIACGAISGFHATQSPLMARCLRSERQARPVFYGAMISESIIALIWAAIAMAFWNGASGLNAAIAEYGGQAAVMVDVIARTTLGEVLAGLVIFGVVACAITSGDTAFRSARLIVADFMGLEQRSLRKRIYISIPLFAAGLVIIFCLPFEAMWSYFAWMNQTLAMVTLWMITAYLNKRGRNRWVGLLPALVMTYVCMSYVFISPLMCGMRDRAAAYLLGGALTLAILITMIFKMRRDAKSIS</sequence>
<reference evidence="10" key="2">
    <citation type="journal article" date="2018" name="BMC Genomics">
        <title>Whole genome sequencing and function prediction of 133 gut anaerobes isolated from chicken caecum in pure cultures.</title>
        <authorList>
            <person name="Medvecky M."/>
            <person name="Cejkova D."/>
            <person name="Polansky O."/>
            <person name="Karasova D."/>
            <person name="Kubasova T."/>
            <person name="Cizek A."/>
            <person name="Rychlik I."/>
        </authorList>
    </citation>
    <scope>NUCLEOTIDE SEQUENCE</scope>
    <source>
        <strain evidence="10">An90</strain>
    </source>
</reference>
<feature type="transmembrane region" description="Helical" evidence="7">
    <location>
        <begin position="430"/>
        <end position="449"/>
    </location>
</feature>
<dbReference type="InterPro" id="IPR051605">
    <property type="entry name" value="CstA"/>
</dbReference>
<evidence type="ECO:0000259" key="8">
    <source>
        <dbReference type="Pfam" id="PF02554"/>
    </source>
</evidence>
<keyword evidence="6 7" id="KW-0472">Membrane</keyword>
<feature type="transmembrane region" description="Helical" evidence="7">
    <location>
        <begin position="54"/>
        <end position="75"/>
    </location>
</feature>
<evidence type="ECO:0000256" key="1">
    <source>
        <dbReference type="ARBA" id="ARBA00004651"/>
    </source>
</evidence>